<dbReference type="PATRIC" id="fig|1566026.4.peg.3599"/>
<evidence type="ECO:0000313" key="2">
    <source>
        <dbReference type="Proteomes" id="UP000036908"/>
    </source>
</evidence>
<name>A0A0L8AL89_9BACT</name>
<organism evidence="1 2">
    <name type="scientific">Roseivirga seohaensis subsp. aquiponti</name>
    <dbReference type="NCBI Taxonomy" id="1566026"/>
    <lineage>
        <taxon>Bacteria</taxon>
        <taxon>Pseudomonadati</taxon>
        <taxon>Bacteroidota</taxon>
        <taxon>Cytophagia</taxon>
        <taxon>Cytophagales</taxon>
        <taxon>Roseivirgaceae</taxon>
        <taxon>Roseivirga</taxon>
    </lineage>
</organism>
<dbReference type="EMBL" id="JSVA01000009">
    <property type="protein sequence ID" value="KOF02935.1"/>
    <property type="molecule type" value="Genomic_DNA"/>
</dbReference>
<protein>
    <submittedName>
        <fullName evidence="1">Uncharacterized protein</fullName>
    </submittedName>
</protein>
<dbReference type="Proteomes" id="UP000036908">
    <property type="component" value="Unassembled WGS sequence"/>
</dbReference>
<reference evidence="2" key="1">
    <citation type="submission" date="2014-11" db="EMBL/GenBank/DDBJ databases">
        <title>Genome sequencing of Roseivirga sp. D-25.</title>
        <authorList>
            <person name="Selvaratnam C."/>
            <person name="Thevarajoo S."/>
            <person name="Goh K.M."/>
            <person name="Eee R."/>
            <person name="Chan K.-G."/>
            <person name="Chong C.S."/>
        </authorList>
    </citation>
    <scope>NUCLEOTIDE SEQUENCE [LARGE SCALE GENOMIC DNA]</scope>
    <source>
        <strain evidence="2">D-25</strain>
    </source>
</reference>
<accession>A0A0L8AL89</accession>
<evidence type="ECO:0000313" key="1">
    <source>
        <dbReference type="EMBL" id="KOF02935.1"/>
    </source>
</evidence>
<keyword evidence="2" id="KW-1185">Reference proteome</keyword>
<dbReference type="AlphaFoldDB" id="A0A0L8AL89"/>
<gene>
    <name evidence="1" type="ORF">OB69_08830</name>
</gene>
<sequence>MSALGQEGEEVLLPIPRQENVATQDSILPVDFHTEGKRDLPRSTSESTILGTELNSITLEKSTEKKNNQPKVANKEDSQSALSFNFLYYIFYKFKPSEVFEKK</sequence>
<proteinExistence type="predicted"/>
<comment type="caution">
    <text evidence="1">The sequence shown here is derived from an EMBL/GenBank/DDBJ whole genome shotgun (WGS) entry which is preliminary data.</text>
</comment>